<evidence type="ECO:0000313" key="3">
    <source>
        <dbReference type="EMBL" id="CAL1606047.1"/>
    </source>
</evidence>
<keyword evidence="4" id="KW-1185">Reference proteome</keyword>
<accession>A0AAV2LYA3</accession>
<reference evidence="3 4" key="1">
    <citation type="submission" date="2024-04" db="EMBL/GenBank/DDBJ databases">
        <authorList>
            <person name="Waldvogel A.-M."/>
            <person name="Schoenle A."/>
        </authorList>
    </citation>
    <scope>NUCLEOTIDE SEQUENCE [LARGE SCALE GENOMIC DNA]</scope>
</reference>
<dbReference type="AlphaFoldDB" id="A0AAV2LYA3"/>
<feature type="region of interest" description="Disordered" evidence="1">
    <location>
        <begin position="50"/>
        <end position="102"/>
    </location>
</feature>
<dbReference type="Proteomes" id="UP001497482">
    <property type="component" value="Chromosome 5"/>
</dbReference>
<keyword evidence="2" id="KW-1133">Transmembrane helix</keyword>
<feature type="compositionally biased region" description="Acidic residues" evidence="1">
    <location>
        <begin position="65"/>
        <end position="87"/>
    </location>
</feature>
<organism evidence="3 4">
    <name type="scientific">Knipowitschia caucasica</name>
    <name type="common">Caucasian dwarf goby</name>
    <name type="synonym">Pomatoschistus caucasicus</name>
    <dbReference type="NCBI Taxonomy" id="637954"/>
    <lineage>
        <taxon>Eukaryota</taxon>
        <taxon>Metazoa</taxon>
        <taxon>Chordata</taxon>
        <taxon>Craniata</taxon>
        <taxon>Vertebrata</taxon>
        <taxon>Euteleostomi</taxon>
        <taxon>Actinopterygii</taxon>
        <taxon>Neopterygii</taxon>
        <taxon>Teleostei</taxon>
        <taxon>Neoteleostei</taxon>
        <taxon>Acanthomorphata</taxon>
        <taxon>Gobiaria</taxon>
        <taxon>Gobiiformes</taxon>
        <taxon>Gobioidei</taxon>
        <taxon>Gobiidae</taxon>
        <taxon>Gobiinae</taxon>
        <taxon>Knipowitschia</taxon>
    </lineage>
</organism>
<dbReference type="EMBL" id="OZ035827">
    <property type="protein sequence ID" value="CAL1606047.1"/>
    <property type="molecule type" value="Genomic_DNA"/>
</dbReference>
<evidence type="ECO:0000256" key="1">
    <source>
        <dbReference type="SAM" id="MobiDB-lite"/>
    </source>
</evidence>
<evidence type="ECO:0000256" key="2">
    <source>
        <dbReference type="SAM" id="Phobius"/>
    </source>
</evidence>
<keyword evidence="2" id="KW-0472">Membrane</keyword>
<proteinExistence type="predicted"/>
<keyword evidence="2" id="KW-0812">Transmembrane</keyword>
<gene>
    <name evidence="3" type="ORF">KC01_LOCUS33311</name>
</gene>
<protein>
    <submittedName>
        <fullName evidence="3">Uncharacterized protein</fullName>
    </submittedName>
</protein>
<name>A0AAV2LYA3_KNICA</name>
<evidence type="ECO:0000313" key="4">
    <source>
        <dbReference type="Proteomes" id="UP001497482"/>
    </source>
</evidence>
<sequence>MNEDEGLVKEGVQTTASLSCGSLKEGFSLNDKAERQRKVQFCVEALSQVIQSDTDRSREISSSSSEEESCEEEDCEEEEYEEEECEGGTDQTYETEIHPSMDSDEAEFFHEDLTQTEAPPRTPGKVTESTICNTNHTFLFVLKLMLSLLLALVVGLIIIWWVSGAEERLHLEL</sequence>
<feature type="transmembrane region" description="Helical" evidence="2">
    <location>
        <begin position="138"/>
        <end position="162"/>
    </location>
</feature>